<dbReference type="SUPFAM" id="SSF57667">
    <property type="entry name" value="beta-beta-alpha zinc fingers"/>
    <property type="match status" value="1"/>
</dbReference>
<name>A0AAD7F8S7_9AGAR</name>
<dbReference type="Gene3D" id="3.30.160.60">
    <property type="entry name" value="Classic Zinc Finger"/>
    <property type="match status" value="1"/>
</dbReference>
<dbReference type="EMBL" id="JARKIF010000125">
    <property type="protein sequence ID" value="KAJ7603736.1"/>
    <property type="molecule type" value="Genomic_DNA"/>
</dbReference>
<feature type="region of interest" description="Disordered" evidence="2">
    <location>
        <begin position="382"/>
        <end position="464"/>
    </location>
</feature>
<feature type="compositionally biased region" description="Low complexity" evidence="2">
    <location>
        <begin position="385"/>
        <end position="407"/>
    </location>
</feature>
<evidence type="ECO:0000313" key="4">
    <source>
        <dbReference type="EMBL" id="KAJ7603736.1"/>
    </source>
</evidence>
<feature type="region of interest" description="Disordered" evidence="2">
    <location>
        <begin position="246"/>
        <end position="362"/>
    </location>
</feature>
<dbReference type="InterPro" id="IPR036236">
    <property type="entry name" value="Znf_C2H2_sf"/>
</dbReference>
<evidence type="ECO:0000256" key="2">
    <source>
        <dbReference type="SAM" id="MobiDB-lite"/>
    </source>
</evidence>
<protein>
    <recommendedName>
        <fullName evidence="3">C2H2-type domain-containing protein</fullName>
    </recommendedName>
</protein>
<dbReference type="AlphaFoldDB" id="A0AAD7F8S7"/>
<reference evidence="4" key="1">
    <citation type="submission" date="2023-03" db="EMBL/GenBank/DDBJ databases">
        <title>Massive genome expansion in bonnet fungi (Mycena s.s.) driven by repeated elements and novel gene families across ecological guilds.</title>
        <authorList>
            <consortium name="Lawrence Berkeley National Laboratory"/>
            <person name="Harder C.B."/>
            <person name="Miyauchi S."/>
            <person name="Viragh M."/>
            <person name="Kuo A."/>
            <person name="Thoen E."/>
            <person name="Andreopoulos B."/>
            <person name="Lu D."/>
            <person name="Skrede I."/>
            <person name="Drula E."/>
            <person name="Henrissat B."/>
            <person name="Morin E."/>
            <person name="Kohler A."/>
            <person name="Barry K."/>
            <person name="LaButti K."/>
            <person name="Morin E."/>
            <person name="Salamov A."/>
            <person name="Lipzen A."/>
            <person name="Mereny Z."/>
            <person name="Hegedus B."/>
            <person name="Baldrian P."/>
            <person name="Stursova M."/>
            <person name="Weitz H."/>
            <person name="Taylor A."/>
            <person name="Grigoriev I.V."/>
            <person name="Nagy L.G."/>
            <person name="Martin F."/>
            <person name="Kauserud H."/>
        </authorList>
    </citation>
    <scope>NUCLEOTIDE SEQUENCE</scope>
    <source>
        <strain evidence="4">9284</strain>
    </source>
</reference>
<evidence type="ECO:0000259" key="3">
    <source>
        <dbReference type="PROSITE" id="PS50157"/>
    </source>
</evidence>
<keyword evidence="1" id="KW-0863">Zinc-finger</keyword>
<feature type="domain" description="C2H2-type" evidence="3">
    <location>
        <begin position="658"/>
        <end position="685"/>
    </location>
</feature>
<evidence type="ECO:0000256" key="1">
    <source>
        <dbReference type="PROSITE-ProRule" id="PRU00042"/>
    </source>
</evidence>
<sequence length="711" mass="78084">MTDYARANAESWYHHSNGSRGRQLPNGSLYLITGWETARAWGMASFQRAAARSPFRLAFQSVLAGSTGAYKYRWTVSGPARTQTSGQIPAEDVPLNQTVFIHGYSISLGRGIWDKLFKGVEISEIADCRPGQDGNRDYIPFGTRGFSFSWSIGSTGGKQHGREDRAPTHAVEIADLAPAQNLHPSQVINNYILEKFLDAAVVMTHDDDWRDILRSDNTNQDVVSLLKRACEDFSLEEANGLITVRRSRGKSNEHDMMGSPPASPLGSELFTGTDMDHRSKELLDSASPESRSRPCHRSTSTSLDSSTGPFSKEDTEHPCPPSEPALEDDDCDKPLPPTRPPYGQLRHQEPLPSSTPFNPNYLSPHWTRNLRVDTTPELLESGWQPSQYFPASPSSPSSHSPASLAGSETSSGAPVSPGTPSYLQLPNPMIASPSRQRSTNRGGSPSPYRYRSPQPSPYDLSDSLEAYRGRSKTRVERDGMQKRFLSIEPSVNAIDSDLEALSIEETPQPDVSYPSYIHDESYMGRLIPQDFASLGRQAGYSGSSSSSLSPIPRPAAPAQLDADEVYYNGGAEHAPSFTVISDGIRKARPRRKERSPYPPQHRKAEGQGQDVDPLGPWDGQMSPEGPMTSQPIRAQVGTDATVRASTARRKDPSKIGDFICGVCGHDFMAKHNLNNHMNSHLDIKNFECGCGERFGTAHVLKRHKSKCSSES</sequence>
<feature type="compositionally biased region" description="Polar residues" evidence="2">
    <location>
        <begin position="297"/>
        <end position="309"/>
    </location>
</feature>
<feature type="compositionally biased region" description="Polar residues" evidence="2">
    <location>
        <begin position="408"/>
        <end position="424"/>
    </location>
</feature>
<proteinExistence type="predicted"/>
<dbReference type="PROSITE" id="PS50157">
    <property type="entry name" value="ZINC_FINGER_C2H2_2"/>
    <property type="match status" value="1"/>
</dbReference>
<dbReference type="PROSITE" id="PS00028">
    <property type="entry name" value="ZINC_FINGER_C2H2_1"/>
    <property type="match status" value="1"/>
</dbReference>
<dbReference type="GO" id="GO:0008270">
    <property type="term" value="F:zinc ion binding"/>
    <property type="evidence" value="ECO:0007669"/>
    <property type="project" value="UniProtKB-KW"/>
</dbReference>
<feature type="compositionally biased region" description="Basic and acidic residues" evidence="2">
    <location>
        <begin position="274"/>
        <end position="283"/>
    </location>
</feature>
<gene>
    <name evidence="4" type="ORF">FB45DRAFT_79126</name>
</gene>
<organism evidence="4 5">
    <name type="scientific">Roridomyces roridus</name>
    <dbReference type="NCBI Taxonomy" id="1738132"/>
    <lineage>
        <taxon>Eukaryota</taxon>
        <taxon>Fungi</taxon>
        <taxon>Dikarya</taxon>
        <taxon>Basidiomycota</taxon>
        <taxon>Agaricomycotina</taxon>
        <taxon>Agaricomycetes</taxon>
        <taxon>Agaricomycetidae</taxon>
        <taxon>Agaricales</taxon>
        <taxon>Marasmiineae</taxon>
        <taxon>Mycenaceae</taxon>
        <taxon>Roridomyces</taxon>
    </lineage>
</organism>
<keyword evidence="5" id="KW-1185">Reference proteome</keyword>
<dbReference type="Proteomes" id="UP001221142">
    <property type="component" value="Unassembled WGS sequence"/>
</dbReference>
<comment type="caution">
    <text evidence="4">The sequence shown here is derived from an EMBL/GenBank/DDBJ whole genome shotgun (WGS) entry which is preliminary data.</text>
</comment>
<keyword evidence="1" id="KW-0862">Zinc</keyword>
<keyword evidence="1" id="KW-0479">Metal-binding</keyword>
<dbReference type="InterPro" id="IPR013087">
    <property type="entry name" value="Znf_C2H2_type"/>
</dbReference>
<accession>A0AAD7F8S7</accession>
<feature type="compositionally biased region" description="Polar residues" evidence="2">
    <location>
        <begin position="351"/>
        <end position="361"/>
    </location>
</feature>
<feature type="compositionally biased region" description="Low complexity" evidence="2">
    <location>
        <begin position="441"/>
        <end position="453"/>
    </location>
</feature>
<feature type="region of interest" description="Disordered" evidence="2">
    <location>
        <begin position="578"/>
        <end position="630"/>
    </location>
</feature>
<evidence type="ECO:0000313" key="5">
    <source>
        <dbReference type="Proteomes" id="UP001221142"/>
    </source>
</evidence>